<dbReference type="InterPro" id="IPR052400">
    <property type="entry name" value="Zn2-C6_fungal_TF"/>
</dbReference>
<dbReference type="InterPro" id="IPR001138">
    <property type="entry name" value="Zn2Cys6_DnaBD"/>
</dbReference>
<feature type="region of interest" description="Disordered" evidence="2">
    <location>
        <begin position="432"/>
        <end position="457"/>
    </location>
</feature>
<evidence type="ECO:0000256" key="2">
    <source>
        <dbReference type="SAM" id="MobiDB-lite"/>
    </source>
</evidence>
<dbReference type="PANTHER" id="PTHR47657:SF14">
    <property type="entry name" value="ZN(2)-C6 FUNGAL-TYPE DOMAIN-CONTAINING PROTEIN"/>
    <property type="match status" value="1"/>
</dbReference>
<feature type="compositionally biased region" description="Low complexity" evidence="2">
    <location>
        <begin position="92"/>
        <end position="106"/>
    </location>
</feature>
<sequence>MSSHLKHRRGAPRLYHKKSRLGCLRCKARRVKCDEKHPSCSGCSRHLVECVYPVLDGPVAGQTSVPLRPVNGDTPAAPNTGSGAGSRIWRRGGAAEASTSTTTSSNGRGGGAPTAGNPTSSLLEDEHFFVSGYQAAAFESDPDSLESLDPVESRSRRLTELRLLHHYLLQQSWTFGQLTLPRPGEAGNNSDDQDQDPFIWAVDLVGRAIEGDGHDSILYMLLAHSALSLWVGGSSTGGDRKDQEACAANRLLHQQYMALALRAQRRAVAALLGPSSASTPPKTDTPDATTTAPDEVLQLADAVGTASVLLVNHSFALVQTLPLEPWQPPHEWLQMGRGAMQVMEVAKGYLGDTLARETKRREDMATATAARGSGRRIPQPPQPAPSHRRKEYTSLVAKLLLASPRFDRADMFSAVWAAPYLWLLEEPVADSSRGTEAANGDDEIEYDGGEDETSEGASDASFAPYYATLAYIGWCAAAIARPYEPTNAICRRLAGAAYWFPVALEERLRQRRPRAMVCLAQYFALWIPFEPGRTDPGPRQQGVWMMGSAGRRQVAAIHDALPARWKPKVAPLLSGM</sequence>
<evidence type="ECO:0000313" key="5">
    <source>
        <dbReference type="Proteomes" id="UP001642406"/>
    </source>
</evidence>
<dbReference type="InterPro" id="IPR036864">
    <property type="entry name" value="Zn2-C6_fun-type_DNA-bd_sf"/>
</dbReference>
<dbReference type="EMBL" id="CAWUHC010000115">
    <property type="protein sequence ID" value="CAK7233404.1"/>
    <property type="molecule type" value="Genomic_DNA"/>
</dbReference>
<keyword evidence="1" id="KW-0539">Nucleus</keyword>
<dbReference type="PROSITE" id="PS00463">
    <property type="entry name" value="ZN2_CY6_FUNGAL_1"/>
    <property type="match status" value="1"/>
</dbReference>
<name>A0ABP0CMP5_9PEZI</name>
<accession>A0ABP0CMP5</accession>
<comment type="caution">
    <text evidence="4">The sequence shown here is derived from an EMBL/GenBank/DDBJ whole genome shotgun (WGS) entry which is preliminary data.</text>
</comment>
<feature type="domain" description="Zn(2)-C6 fungal-type" evidence="3">
    <location>
        <begin position="22"/>
        <end position="52"/>
    </location>
</feature>
<feature type="region of interest" description="Disordered" evidence="2">
    <location>
        <begin position="364"/>
        <end position="389"/>
    </location>
</feature>
<dbReference type="SMART" id="SM00066">
    <property type="entry name" value="GAL4"/>
    <property type="match status" value="1"/>
</dbReference>
<dbReference type="Gene3D" id="4.10.240.10">
    <property type="entry name" value="Zn(2)-C6 fungal-type DNA-binding domain"/>
    <property type="match status" value="1"/>
</dbReference>
<dbReference type="Pfam" id="PF00172">
    <property type="entry name" value="Zn_clus"/>
    <property type="match status" value="1"/>
</dbReference>
<evidence type="ECO:0000259" key="3">
    <source>
        <dbReference type="PROSITE" id="PS50048"/>
    </source>
</evidence>
<feature type="region of interest" description="Disordered" evidence="2">
    <location>
        <begin position="65"/>
        <end position="121"/>
    </location>
</feature>
<dbReference type="CDD" id="cd00067">
    <property type="entry name" value="GAL4"/>
    <property type="match status" value="1"/>
</dbReference>
<dbReference type="SUPFAM" id="SSF57701">
    <property type="entry name" value="Zn2/Cys6 DNA-binding domain"/>
    <property type="match status" value="1"/>
</dbReference>
<evidence type="ECO:0000256" key="1">
    <source>
        <dbReference type="ARBA" id="ARBA00023242"/>
    </source>
</evidence>
<protein>
    <recommendedName>
        <fullName evidence="3">Zn(2)-C6 fungal-type domain-containing protein</fullName>
    </recommendedName>
</protein>
<dbReference type="PANTHER" id="PTHR47657">
    <property type="entry name" value="STEROL REGULATORY ELEMENT-BINDING PROTEIN ECM22"/>
    <property type="match status" value="1"/>
</dbReference>
<reference evidence="4 5" key="1">
    <citation type="submission" date="2024-01" db="EMBL/GenBank/DDBJ databases">
        <authorList>
            <person name="Allen C."/>
            <person name="Tagirdzhanova G."/>
        </authorList>
    </citation>
    <scope>NUCLEOTIDE SEQUENCE [LARGE SCALE GENOMIC DNA]</scope>
</reference>
<proteinExistence type="predicted"/>
<gene>
    <name evidence="4" type="ORF">SBRCBS47491_008598</name>
</gene>
<evidence type="ECO:0000313" key="4">
    <source>
        <dbReference type="EMBL" id="CAK7233404.1"/>
    </source>
</evidence>
<feature type="compositionally biased region" description="Acidic residues" evidence="2">
    <location>
        <begin position="439"/>
        <end position="454"/>
    </location>
</feature>
<dbReference type="PROSITE" id="PS50048">
    <property type="entry name" value="ZN2_CY6_FUNGAL_2"/>
    <property type="match status" value="1"/>
</dbReference>
<dbReference type="Proteomes" id="UP001642406">
    <property type="component" value="Unassembled WGS sequence"/>
</dbReference>
<keyword evidence="5" id="KW-1185">Reference proteome</keyword>
<organism evidence="4 5">
    <name type="scientific">Sporothrix bragantina</name>
    <dbReference type="NCBI Taxonomy" id="671064"/>
    <lineage>
        <taxon>Eukaryota</taxon>
        <taxon>Fungi</taxon>
        <taxon>Dikarya</taxon>
        <taxon>Ascomycota</taxon>
        <taxon>Pezizomycotina</taxon>
        <taxon>Sordariomycetes</taxon>
        <taxon>Sordariomycetidae</taxon>
        <taxon>Ophiostomatales</taxon>
        <taxon>Ophiostomataceae</taxon>
        <taxon>Sporothrix</taxon>
    </lineage>
</organism>